<comment type="similarity">
    <text evidence="1">Belongs to the short-chain dehydrogenases/reductases (SDR) family.</text>
</comment>
<reference evidence="2 3" key="1">
    <citation type="submission" date="2016-05" db="EMBL/GenBank/DDBJ databases">
        <title>Complete genome sequence of Corynebacterium crudilactis, a new Corynebacterium species isolated from raw cow's milk.</title>
        <authorList>
            <person name="Christian R."/>
            <person name="Zimmermann J."/>
            <person name="Lipski A."/>
            <person name="Kalinowski J."/>
        </authorList>
    </citation>
    <scope>NUCLEOTIDE SEQUENCE [LARGE SCALE GENOMIC DNA]</scope>
    <source>
        <strain evidence="2 3">JZ16</strain>
    </source>
</reference>
<dbReference type="PRINTS" id="PR00081">
    <property type="entry name" value="GDHRDH"/>
</dbReference>
<dbReference type="OrthoDB" id="5242555at2"/>
<evidence type="ECO:0000256" key="1">
    <source>
        <dbReference type="ARBA" id="ARBA00006484"/>
    </source>
</evidence>
<dbReference type="RefSeq" id="WP_066563967.1">
    <property type="nucleotide sequence ID" value="NZ_CP015622.1"/>
</dbReference>
<dbReference type="PANTHER" id="PTHR42760">
    <property type="entry name" value="SHORT-CHAIN DEHYDROGENASES/REDUCTASES FAMILY MEMBER"/>
    <property type="match status" value="1"/>
</dbReference>
<accession>A0A172QQS8</accession>
<dbReference type="Gene3D" id="3.40.50.720">
    <property type="entry name" value="NAD(P)-binding Rossmann-like Domain"/>
    <property type="match status" value="1"/>
</dbReference>
<dbReference type="SUPFAM" id="SSF51735">
    <property type="entry name" value="NAD(P)-binding Rossmann-fold domains"/>
    <property type="match status" value="1"/>
</dbReference>
<dbReference type="Pfam" id="PF13561">
    <property type="entry name" value="adh_short_C2"/>
    <property type="match status" value="1"/>
</dbReference>
<keyword evidence="3" id="KW-1185">Reference proteome</keyword>
<dbReference type="EMBL" id="CP015622">
    <property type="protein sequence ID" value="ANE03047.1"/>
    <property type="molecule type" value="Genomic_DNA"/>
</dbReference>
<gene>
    <name evidence="2" type="ORF">ccrud_01665</name>
</gene>
<proteinExistence type="inferred from homology"/>
<sequence length="223" mass="22549">MDLKLHGQVILVVGGAGTIGAQVVKLLTEEGAVALAASRSTPLSLDASDEASVRAAIDAVIAEHGRLDGVVVSSAPNAHSLRPETADDPDAVLAAIDGKAITFLRVATVALEKMCEAGYGRIVALSGMNSYLTLSTAASARNAALNVVVKNLADRHAGTGITVNAISPGFVVTEPGAPIDRAQGDTSLAEVAEAIAFLVSPRTASISGEIISVGHKTKGVILP</sequence>
<dbReference type="PANTHER" id="PTHR42760:SF78">
    <property type="entry name" value="3-OXOACYL-[ACYL-CARRIER-PROTEIN] REDUCTASE [NADH]"/>
    <property type="match status" value="1"/>
</dbReference>
<dbReference type="STRING" id="1652495.ccrud_01665"/>
<evidence type="ECO:0000313" key="2">
    <source>
        <dbReference type="EMBL" id="ANE03047.1"/>
    </source>
</evidence>
<dbReference type="InterPro" id="IPR036291">
    <property type="entry name" value="NAD(P)-bd_dom_sf"/>
</dbReference>
<organism evidence="2 3">
    <name type="scientific">Corynebacterium crudilactis</name>
    <dbReference type="NCBI Taxonomy" id="1652495"/>
    <lineage>
        <taxon>Bacteria</taxon>
        <taxon>Bacillati</taxon>
        <taxon>Actinomycetota</taxon>
        <taxon>Actinomycetes</taxon>
        <taxon>Mycobacteriales</taxon>
        <taxon>Corynebacteriaceae</taxon>
        <taxon>Corynebacterium</taxon>
    </lineage>
</organism>
<dbReference type="GO" id="GO:0016616">
    <property type="term" value="F:oxidoreductase activity, acting on the CH-OH group of donors, NAD or NADP as acceptor"/>
    <property type="evidence" value="ECO:0007669"/>
    <property type="project" value="TreeGrafter"/>
</dbReference>
<name>A0A172QQS8_9CORY</name>
<dbReference type="KEGG" id="ccjz:ccrud_01665"/>
<dbReference type="CDD" id="cd05233">
    <property type="entry name" value="SDR_c"/>
    <property type="match status" value="1"/>
</dbReference>
<dbReference type="InterPro" id="IPR002347">
    <property type="entry name" value="SDR_fam"/>
</dbReference>
<evidence type="ECO:0000313" key="3">
    <source>
        <dbReference type="Proteomes" id="UP000076929"/>
    </source>
</evidence>
<dbReference type="Proteomes" id="UP000076929">
    <property type="component" value="Chromosome"/>
</dbReference>
<dbReference type="AlphaFoldDB" id="A0A172QQS8"/>
<protein>
    <submittedName>
        <fullName evidence="2">Dehydrogenase</fullName>
    </submittedName>
</protein>